<gene>
    <name evidence="2" type="ORF">GDH07_04710</name>
</gene>
<feature type="domain" description="Phage tail tape measure protein" evidence="1">
    <location>
        <begin position="157"/>
        <end position="349"/>
    </location>
</feature>
<dbReference type="InterPro" id="IPR010090">
    <property type="entry name" value="Phage_tape_meas"/>
</dbReference>
<evidence type="ECO:0000313" key="3">
    <source>
        <dbReference type="Proteomes" id="UP000486534"/>
    </source>
</evidence>
<evidence type="ECO:0000259" key="1">
    <source>
        <dbReference type="Pfam" id="PF10145"/>
    </source>
</evidence>
<protein>
    <submittedName>
        <fullName evidence="2">Phage tail tape measure protein</fullName>
    </submittedName>
</protein>
<dbReference type="AlphaFoldDB" id="A0A7X1PIR1"/>
<reference evidence="2 3" key="1">
    <citation type="submission" date="2019-10" db="EMBL/GenBank/DDBJ databases">
        <title>Pseudomonas dajingensis sp. nov., isolated from the profound head ulcers of farmed Murray cod (Maccullochella peelii peelii).</title>
        <authorList>
            <person name="Liu Y."/>
        </authorList>
    </citation>
    <scope>NUCLEOTIDE SEQUENCE [LARGE SCALE GENOMIC DNA]</scope>
    <source>
        <strain evidence="2 3">MC042</strain>
    </source>
</reference>
<dbReference type="NCBIfam" id="TIGR01760">
    <property type="entry name" value="tape_meas_TP901"/>
    <property type="match status" value="1"/>
</dbReference>
<accession>A0A7X1PIR1</accession>
<proteinExistence type="predicted"/>
<dbReference type="Pfam" id="PF10145">
    <property type="entry name" value="PhageMin_Tail"/>
    <property type="match status" value="1"/>
</dbReference>
<dbReference type="EMBL" id="WHUV01000001">
    <property type="protein sequence ID" value="MQA52627.1"/>
    <property type="molecule type" value="Genomic_DNA"/>
</dbReference>
<dbReference type="Proteomes" id="UP000486534">
    <property type="component" value="Unassembled WGS sequence"/>
</dbReference>
<dbReference type="RefSeq" id="WP_152896792.1">
    <property type="nucleotide sequence ID" value="NZ_WHUV01000001.1"/>
</dbReference>
<dbReference type="Gene3D" id="1.20.120.20">
    <property type="entry name" value="Apolipoprotein"/>
    <property type="match status" value="1"/>
</dbReference>
<name>A0A7X1PIR1_9PSED</name>
<evidence type="ECO:0000313" key="2">
    <source>
        <dbReference type="EMBL" id="MQA52627.1"/>
    </source>
</evidence>
<comment type="caution">
    <text evidence="2">The sequence shown here is derived from an EMBL/GenBank/DDBJ whole genome shotgun (WGS) entry which is preliminary data.</text>
</comment>
<organism evidence="2 3">
    <name type="scientific">Pseudomonas piscis</name>
    <dbReference type="NCBI Taxonomy" id="2614538"/>
    <lineage>
        <taxon>Bacteria</taxon>
        <taxon>Pseudomonadati</taxon>
        <taxon>Pseudomonadota</taxon>
        <taxon>Gammaproteobacteria</taxon>
        <taxon>Pseudomonadales</taxon>
        <taxon>Pseudomonadaceae</taxon>
        <taxon>Pseudomonas</taxon>
    </lineage>
</organism>
<sequence>MAQGNFSLRFAAVQQAGGLSADVAATLQWSAPLPERDGALGGGLRQLVRGQERLLAVVESLRGVLVSQRSLLMTLNDRQVLAAPAATQPAKASVLDNKPLSHLKPAIGLDTAMVELKRVLPLTAEQQRQMVEQHIKLANEPLVAPTGATATDLARVGLAAAKAGVGVEGSGASAQYQPQQVLDFARDAALVGSGLELKVKQAGDLLLGWRSAMQLDRGQRLDLADATQHLGSGLKVSAADIGSILGRYGGNAVAAGMTPEQAAALLAALLKSGADQASAGVALAQFSQALVQGDKASPDQLAAWRELKLDPRAVARDMQTQAPQTIQAVLAALQARPAERQGAIAAQLFADNGALQALLPRLDGLAQAFALVADKPQYASSLRDGQGAVAKAAQEAAQTPQAQWNRLDAQVDGFKSSVGSAVLADYGSSLTGAGAVLQKFGELAQMFPHVAAALAVSVAAVSALVKLKGLYTDVRDLFSLGKKPRGPQPPAGGAGGGGIRSRLGPVFSRMAGTVANLAGRSAAAVQAAGRGLGATVSGLGTRLAAMTRQASARVAAGAGQLSSRLAGTVSNLAGRSAAAVQAAGRGLGAAVSGLGTRLAAMTRQASARVAAGAGQLSSRLGTAMSGLATRAAAMARLAAERVGSTVGRRLSGNAPRLPGGGGGRLMGKLFRPLSLIEAGVDLVQGWREGDSGKVGAAVGSVGGGLAGTYAGASAGAAIGTLIFPGVGTAIGGLLGGALGGLAGGETGTWLGDKLGRQADRLAAPAAVSQNLAAAQAENRQINFAPVVHIHGQDQASAQQLADRVVQQLQAQWLPLAGDSLAVRRGAALTDGVA</sequence>